<reference evidence="2 3" key="1">
    <citation type="submission" date="2010-10" db="EMBL/GenBank/DDBJ databases">
        <authorList>
            <person name="Durkin A.S."/>
            <person name="Madupu R."/>
            <person name="Torralba M."/>
            <person name="Gillis M."/>
            <person name="Methe B."/>
            <person name="Sutton G."/>
            <person name="Nelson K.E."/>
        </authorList>
    </citation>
    <scope>NUCLEOTIDE SEQUENCE [LARGE SCALE GENOMIC DNA]</scope>
    <source>
        <strain evidence="2 3">JCVIHMP022</strain>
    </source>
</reference>
<accession>A0AB72Z2A0</accession>
<dbReference type="Proteomes" id="UP000003457">
    <property type="component" value="Unassembled WGS sequence"/>
</dbReference>
<dbReference type="AlphaFoldDB" id="A0AB72Z2A0"/>
<sequence>MGQGYGEVSWSAYLYDTMTGLLAEPLDVPNFTWSMTVSDSSFSTSQGKGVGDDEVGGLELPWSRIPGDTPAARASALQPYKRGIVLFWKSPGDDVSSLGTPILAGALGVRTSSWHDVSVPYVSMMGLLQDRYLVHENSFGRDAGHTSKRSFVWENLSWRALACETIRQCTTVKPGGELPIDLPYLNESGTHSLPAEGASDDKNAPKTKSKKRVDTADGYVETAIDGDTTTITEQHVKKDTKKVSTTKTVTYQTRKGRKSKDHTSVKTITTAQTTTTKKTVTKNHEDYAERTVTTTTTVYTFDANGQQTGSSTSTDGPHKSIIPRQTRVEYKDFNVSNHRCSDILKNIANEDGGPDMQFRPYLADSQHIRFRFEAGSDGDVYLNQKVRLSLSCSPYGGTLENVKIDRAAPYMRVYATGAGSDEGTMCDLAEDLSLVSRADPWPLREAVTSSSDARTWELLDSTARSMLNANRYPLAQLSGELDADDVDSQGMPLHPLGSFWPGETFDVAIDGFPDWPDGVLYDAVDADERRSDRQGVVEVRPRAGTRHLRDILYPFSRPRLVRGFLMLGECMASHSELRPDDAALPLLIASAALSKAESRLTVATGTVVADNADGTQTWIGANGSDDANGVIKWVGDLSAPGRPLGLSATCSMQCVVVSWDGTLENGVPSDFAYIEIFARREGSVDDVVSWGRLSSAGMLMSPRYDIGTVFDVYAIAYDDAHDSTGALARNRSEQSDLITVAVEQDADMEQIDAAVEEMSKKADEAGAKTEQVRKDMQSEVDDVRAKVDGLSSAGDRLSGQITDIKGTVNGQQTKLTEFGQKLEGEIARGDTTVKSVSELKQTVAGLSSTVSQTMKTASDALSKATTVEQTANGLKATLSKDYTSTKDADEKYSTKTELTTEAGRIRAELSETTKTANGAMDKSAALETTVNGISTKISEQATTLNATVKTANEAKSTADSNKTTISQVSTTASDALSKATSLESGLDGFKTTVSQTYQTKADMSTYSTKTYVDETSKSVALGVVQGYKGADGSGLATKSDVNVSKDNIALAVQGRYEGDDESLKDIQSSLNITRDKITIAFSNAEAAAKVGDRLEAYRDSNDTNVGDLSERLDAEIAARQSYIQFGQDANNPVMEMGATSSTARMRLTNTQLQFLVGSVIAAYLSNDQLYINNANVLQTLRIGKYAFVPRSDGHMSLKYVG</sequence>
<gene>
    <name evidence="2" type="ORF">HMPREF9003_0231</name>
</gene>
<feature type="region of interest" description="Disordered" evidence="1">
    <location>
        <begin position="184"/>
        <end position="213"/>
    </location>
</feature>
<evidence type="ECO:0000313" key="2">
    <source>
        <dbReference type="EMBL" id="EFO78086.1"/>
    </source>
</evidence>
<organism evidence="2 3">
    <name type="scientific">Bifidobacterium dentium JCVIHMP022</name>
    <dbReference type="NCBI Taxonomy" id="553191"/>
    <lineage>
        <taxon>Bacteria</taxon>
        <taxon>Bacillati</taxon>
        <taxon>Actinomycetota</taxon>
        <taxon>Actinomycetes</taxon>
        <taxon>Bifidobacteriales</taxon>
        <taxon>Bifidobacteriaceae</taxon>
        <taxon>Bifidobacterium</taxon>
    </lineage>
</organism>
<comment type="caution">
    <text evidence="2">The sequence shown here is derived from an EMBL/GenBank/DDBJ whole genome shotgun (WGS) entry which is preliminary data.</text>
</comment>
<dbReference type="RefSeq" id="WP_003844071.1">
    <property type="nucleotide sequence ID" value="NZ_AEHJ01000011.1"/>
</dbReference>
<evidence type="ECO:0000256" key="1">
    <source>
        <dbReference type="SAM" id="MobiDB-lite"/>
    </source>
</evidence>
<name>A0AB72Z2A0_9BIFI</name>
<protein>
    <submittedName>
        <fullName evidence="2">Uncharacterized protein</fullName>
    </submittedName>
</protein>
<proteinExistence type="predicted"/>
<dbReference type="EMBL" id="AEHJ01000011">
    <property type="protein sequence ID" value="EFO78086.1"/>
    <property type="molecule type" value="Genomic_DNA"/>
</dbReference>
<evidence type="ECO:0000313" key="3">
    <source>
        <dbReference type="Proteomes" id="UP000003457"/>
    </source>
</evidence>